<dbReference type="RefSeq" id="WP_275710683.1">
    <property type="nucleotide sequence ID" value="NZ_JAKLTN010000002.1"/>
</dbReference>
<reference evidence="1" key="1">
    <citation type="submission" date="2022-01" db="EMBL/GenBank/DDBJ databases">
        <authorList>
            <person name="Jo J.-H."/>
            <person name="Im W.-T."/>
        </authorList>
    </citation>
    <scope>NUCLEOTIDE SEQUENCE</scope>
    <source>
        <strain evidence="1">XY25</strain>
    </source>
</reference>
<name>A0ABS9K2Y5_9RHOO</name>
<sequence length="102" mass="11502">MKLQHLAIGDRFEFHGKIFVKTGPVTASSEEGGQQMIPRYAVLKPIDVPTRDDDKPGLRRKVEEKKVLAAFDDFYRTCSELLDASALPALAEARERFLGRLK</sequence>
<dbReference type="Proteomes" id="UP001165384">
    <property type="component" value="Unassembled WGS sequence"/>
</dbReference>
<evidence type="ECO:0000313" key="2">
    <source>
        <dbReference type="Proteomes" id="UP001165384"/>
    </source>
</evidence>
<proteinExistence type="predicted"/>
<keyword evidence="2" id="KW-1185">Reference proteome</keyword>
<accession>A0ABS9K2Y5</accession>
<gene>
    <name evidence="1" type="ORF">LZ012_10940</name>
</gene>
<evidence type="ECO:0000313" key="1">
    <source>
        <dbReference type="EMBL" id="MCG2577510.1"/>
    </source>
</evidence>
<comment type="caution">
    <text evidence="1">The sequence shown here is derived from an EMBL/GenBank/DDBJ whole genome shotgun (WGS) entry which is preliminary data.</text>
</comment>
<protein>
    <submittedName>
        <fullName evidence="1">Uncharacterized protein</fullName>
    </submittedName>
</protein>
<dbReference type="EMBL" id="JAKLTN010000002">
    <property type="protein sequence ID" value="MCG2577510.1"/>
    <property type="molecule type" value="Genomic_DNA"/>
</dbReference>
<organism evidence="1 2">
    <name type="scientific">Dechloromonas hankyongensis</name>
    <dbReference type="NCBI Taxonomy" id="2908002"/>
    <lineage>
        <taxon>Bacteria</taxon>
        <taxon>Pseudomonadati</taxon>
        <taxon>Pseudomonadota</taxon>
        <taxon>Betaproteobacteria</taxon>
        <taxon>Rhodocyclales</taxon>
        <taxon>Azonexaceae</taxon>
        <taxon>Dechloromonas</taxon>
    </lineage>
</organism>